<protein>
    <submittedName>
        <fullName evidence="2">Uncharacterized protein</fullName>
    </submittedName>
</protein>
<dbReference type="AlphaFoldDB" id="A0AAE3ZHN9"/>
<feature type="region of interest" description="Disordered" evidence="1">
    <location>
        <begin position="114"/>
        <end position="157"/>
    </location>
</feature>
<evidence type="ECO:0000313" key="3">
    <source>
        <dbReference type="Proteomes" id="UP001180845"/>
    </source>
</evidence>
<comment type="caution">
    <text evidence="2">The sequence shown here is derived from an EMBL/GenBank/DDBJ whole genome shotgun (WGS) entry which is preliminary data.</text>
</comment>
<evidence type="ECO:0000313" key="2">
    <source>
        <dbReference type="EMBL" id="MDR7303860.1"/>
    </source>
</evidence>
<proteinExistence type="predicted"/>
<name>A0AAE3ZHN9_9ACTN</name>
<dbReference type="Proteomes" id="UP001180845">
    <property type="component" value="Unassembled WGS sequence"/>
</dbReference>
<sequence>MSKRSLWQRYQRFRRLWRATLTGAELGYTGPAALAEFNPPANRHWIRTRLVNAVDQEDRRKAAHGYLMQTLRLAEQQAAETEDTALQEEVDRARLWVAECDLVAVSVLEQAQRAGGHAVPEGRVDDPARFQRQSQPESALEPEPVDLDEFKGDRRQP</sequence>
<feature type="compositionally biased region" description="Basic and acidic residues" evidence="1">
    <location>
        <begin position="148"/>
        <end position="157"/>
    </location>
</feature>
<accession>A0AAE3ZHN9</accession>
<gene>
    <name evidence="2" type="ORF">JOF55_004041</name>
</gene>
<reference evidence="2" key="1">
    <citation type="submission" date="2023-07" db="EMBL/GenBank/DDBJ databases">
        <title>Sequencing the genomes of 1000 actinobacteria strains.</title>
        <authorList>
            <person name="Klenk H.-P."/>
        </authorList>
    </citation>
    <scope>NUCLEOTIDE SEQUENCE</scope>
    <source>
        <strain evidence="2">DSM 45977</strain>
    </source>
</reference>
<dbReference type="EMBL" id="JAVDXW010000001">
    <property type="protein sequence ID" value="MDR7303860.1"/>
    <property type="molecule type" value="Genomic_DNA"/>
</dbReference>
<feature type="compositionally biased region" description="Basic and acidic residues" evidence="1">
    <location>
        <begin position="120"/>
        <end position="129"/>
    </location>
</feature>
<dbReference type="RefSeq" id="WP_310276629.1">
    <property type="nucleotide sequence ID" value="NZ_JAVDXW010000001.1"/>
</dbReference>
<organism evidence="2 3">
    <name type="scientific">Haloactinomyces albus</name>
    <dbReference type="NCBI Taxonomy" id="1352928"/>
    <lineage>
        <taxon>Bacteria</taxon>
        <taxon>Bacillati</taxon>
        <taxon>Actinomycetota</taxon>
        <taxon>Actinomycetes</taxon>
        <taxon>Actinopolysporales</taxon>
        <taxon>Actinopolysporaceae</taxon>
        <taxon>Haloactinomyces</taxon>
    </lineage>
</organism>
<evidence type="ECO:0000256" key="1">
    <source>
        <dbReference type="SAM" id="MobiDB-lite"/>
    </source>
</evidence>
<keyword evidence="3" id="KW-1185">Reference proteome</keyword>